<reference evidence="2 3" key="1">
    <citation type="journal article" date="2016" name="Nat. Commun.">
        <title>Thousands of microbial genomes shed light on interconnected biogeochemical processes in an aquifer system.</title>
        <authorList>
            <person name="Anantharaman K."/>
            <person name="Brown C.T."/>
            <person name="Hug L.A."/>
            <person name="Sharon I."/>
            <person name="Castelle C.J."/>
            <person name="Probst A.J."/>
            <person name="Thomas B.C."/>
            <person name="Singh A."/>
            <person name="Wilkins M.J."/>
            <person name="Karaoz U."/>
            <person name="Brodie E.L."/>
            <person name="Williams K.H."/>
            <person name="Hubbard S.S."/>
            <person name="Banfield J.F."/>
        </authorList>
    </citation>
    <scope>NUCLEOTIDE SEQUENCE [LARGE SCALE GENOMIC DNA]</scope>
    <source>
        <strain evidence="3">RIFCSPLOWO2_12_FULL_64_10</strain>
    </source>
</reference>
<proteinExistence type="predicted"/>
<gene>
    <name evidence="2" type="ORF">A3F84_22975</name>
</gene>
<keyword evidence="1" id="KW-0175">Coiled coil</keyword>
<dbReference type="Proteomes" id="UP000178606">
    <property type="component" value="Unassembled WGS sequence"/>
</dbReference>
<evidence type="ECO:0000313" key="2">
    <source>
        <dbReference type="EMBL" id="OGG48147.1"/>
    </source>
</evidence>
<dbReference type="EMBL" id="MFKF01000254">
    <property type="protein sequence ID" value="OGG48147.1"/>
    <property type="molecule type" value="Genomic_DNA"/>
</dbReference>
<name>A0A1F6CGL4_HANXR</name>
<evidence type="ECO:0000256" key="1">
    <source>
        <dbReference type="SAM" id="Coils"/>
    </source>
</evidence>
<comment type="caution">
    <text evidence="2">The sequence shown here is derived from an EMBL/GenBank/DDBJ whole genome shotgun (WGS) entry which is preliminary data.</text>
</comment>
<organism evidence="2 3">
    <name type="scientific">Handelsmanbacteria sp. (strain RIFCSPLOWO2_12_FULL_64_10)</name>
    <dbReference type="NCBI Taxonomy" id="1817868"/>
    <lineage>
        <taxon>Bacteria</taxon>
        <taxon>Candidatus Handelsmaniibacteriota</taxon>
    </lineage>
</organism>
<dbReference type="AlphaFoldDB" id="A0A1F6CGL4"/>
<feature type="coiled-coil region" evidence="1">
    <location>
        <begin position="36"/>
        <end position="63"/>
    </location>
</feature>
<evidence type="ECO:0000313" key="3">
    <source>
        <dbReference type="Proteomes" id="UP000178606"/>
    </source>
</evidence>
<sequence length="102" mass="11581">MIWAFFFLAGLLFTKYYTEATLRGLRAKTRGDQKTLADARQALAAAQEKRASVEKEEKTFKTRLDKLQAIITDMEVEIQESVVRVQKGLPLGVEMAEEEKEG</sequence>
<accession>A0A1F6CGL4</accession>
<protein>
    <submittedName>
        <fullName evidence="2">Uncharacterized protein</fullName>
    </submittedName>
</protein>